<dbReference type="RefSeq" id="WP_193735789.1">
    <property type="nucleotide sequence ID" value="NZ_CP063304.1"/>
</dbReference>
<dbReference type="AlphaFoldDB" id="A0A7M2RGV5"/>
<organism evidence="1 2">
    <name type="scientific">Blautia liquoris</name>
    <dbReference type="NCBI Taxonomy" id="2779518"/>
    <lineage>
        <taxon>Bacteria</taxon>
        <taxon>Bacillati</taxon>
        <taxon>Bacillota</taxon>
        <taxon>Clostridia</taxon>
        <taxon>Lachnospirales</taxon>
        <taxon>Lachnospiraceae</taxon>
        <taxon>Blautia</taxon>
    </lineage>
</organism>
<dbReference type="KEGG" id="bliq:INP51_00340"/>
<dbReference type="Pfam" id="PF05960">
    <property type="entry name" value="DUF885"/>
    <property type="match status" value="1"/>
</dbReference>
<name>A0A7M2RGV5_9FIRM</name>
<gene>
    <name evidence="1" type="ORF">INP51_00340</name>
</gene>
<reference evidence="1 2" key="1">
    <citation type="submission" date="2020-10" db="EMBL/GenBank/DDBJ databases">
        <title>Blautia liquoris sp.nov., isolated from the mud in a fermentation cellar used for the production of Chinese strong-flavoured liquor.</title>
        <authorList>
            <person name="Lu L."/>
        </authorList>
    </citation>
    <scope>NUCLEOTIDE SEQUENCE [LARGE SCALE GENOMIC DNA]</scope>
    <source>
        <strain evidence="1 2">LZLJ-3</strain>
    </source>
</reference>
<proteinExistence type="predicted"/>
<evidence type="ECO:0000313" key="2">
    <source>
        <dbReference type="Proteomes" id="UP000593601"/>
    </source>
</evidence>
<keyword evidence="2" id="KW-1185">Reference proteome</keyword>
<dbReference type="InterPro" id="IPR010281">
    <property type="entry name" value="DUF885"/>
</dbReference>
<dbReference type="PANTHER" id="PTHR33361">
    <property type="entry name" value="GLR0591 PROTEIN"/>
    <property type="match status" value="1"/>
</dbReference>
<accession>A0A7M2RGV5</accession>
<evidence type="ECO:0000313" key="1">
    <source>
        <dbReference type="EMBL" id="QOV19469.1"/>
    </source>
</evidence>
<dbReference type="PANTHER" id="PTHR33361:SF2">
    <property type="entry name" value="DUF885 DOMAIN-CONTAINING PROTEIN"/>
    <property type="match status" value="1"/>
</dbReference>
<dbReference type="Proteomes" id="UP000593601">
    <property type="component" value="Chromosome"/>
</dbReference>
<sequence>MKNPFHGKKRHVLLFLTPVLLLLLLALMVVPGFYSENKKFDSFTDNLFRSEVSSSTINLHYTLADPDSCDISDYPITFGSVPHGDPSSYQAAMENQNAVLSSFNPKRLSKQNRLTLLILKQNCKAGLDCPDAWYLQDPLSPSLGVQAQLPVLLAEYTFRSKQDVLDYLHLLKTLPDYFQKILKLEEEKSKRGLFMNDKAAERVIAQCLAFIDRPDENYLIPVFNEKIQNMKQMSKEERSSCQALHNKLIVGKVIPAYQQLIDGITQLKGSGVNNNGLSYYPGGKSYYLYLLRTQVGTEDSIEVLERRLLAQLVADSKEMSQMLKKNPSLLIEPDVSASEAAKPAEILEELQDCMKKDFPRLSKTPYEVKYVHKDLQEFSSPAFYLTPPVDINTPNAIYINPQANMRGTELFTTLAHEGFPGHLYQTVYFSETNPPLIRHLYAPSGYIEGWATYIESYAYSYANGNPDKNRILWLNRSMNLALYSILDVGIHYHGWNEQQVEKYLANFGISDKGTIGEVFQYILETPANYLKYYYGYLNFLDIRDGCKKQQGKDFDLKQFHQKILELGPMPFSILKKEMLS</sequence>
<protein>
    <submittedName>
        <fullName evidence="1">DUF885 domain-containing protein</fullName>
    </submittedName>
</protein>
<dbReference type="EMBL" id="CP063304">
    <property type="protein sequence ID" value="QOV19469.1"/>
    <property type="molecule type" value="Genomic_DNA"/>
</dbReference>